<dbReference type="EMBL" id="SMMG02000002">
    <property type="protein sequence ID" value="KAA3483144.1"/>
    <property type="molecule type" value="Genomic_DNA"/>
</dbReference>
<sequence>MNKKRCPIGKLNKFWKKMAYRTTYKTPLGMFSYKLVYGKNFHLPIELEKKAYWAIKELKLDPELAKEERLFQLQKLEEF</sequence>
<proteinExistence type="predicted"/>
<comment type="caution">
    <text evidence="1">The sequence shown here is derived from an EMBL/GenBank/DDBJ whole genome shotgun (WGS) entry which is preliminary data.</text>
</comment>
<dbReference type="AlphaFoldDB" id="A0A5B6WPL4"/>
<keyword evidence="2" id="KW-1185">Reference proteome</keyword>
<name>A0A5B6WPL4_9ROSI</name>
<organism evidence="1 2">
    <name type="scientific">Gossypium australe</name>
    <dbReference type="NCBI Taxonomy" id="47621"/>
    <lineage>
        <taxon>Eukaryota</taxon>
        <taxon>Viridiplantae</taxon>
        <taxon>Streptophyta</taxon>
        <taxon>Embryophyta</taxon>
        <taxon>Tracheophyta</taxon>
        <taxon>Spermatophyta</taxon>
        <taxon>Magnoliopsida</taxon>
        <taxon>eudicotyledons</taxon>
        <taxon>Gunneridae</taxon>
        <taxon>Pentapetalae</taxon>
        <taxon>rosids</taxon>
        <taxon>malvids</taxon>
        <taxon>Malvales</taxon>
        <taxon>Malvaceae</taxon>
        <taxon>Malvoideae</taxon>
        <taxon>Gossypium</taxon>
    </lineage>
</organism>
<gene>
    <name evidence="1" type="ORF">EPI10_005339</name>
</gene>
<dbReference type="Proteomes" id="UP000325315">
    <property type="component" value="Unassembled WGS sequence"/>
</dbReference>
<reference evidence="2" key="1">
    <citation type="journal article" date="2019" name="Plant Biotechnol. J.">
        <title>Genome sequencing of the Australian wild diploid species Gossypium australe highlights disease resistance and delayed gland morphogenesis.</title>
        <authorList>
            <person name="Cai Y."/>
            <person name="Cai X."/>
            <person name="Wang Q."/>
            <person name="Wang P."/>
            <person name="Zhang Y."/>
            <person name="Cai C."/>
            <person name="Xu Y."/>
            <person name="Wang K."/>
            <person name="Zhou Z."/>
            <person name="Wang C."/>
            <person name="Geng S."/>
            <person name="Li B."/>
            <person name="Dong Q."/>
            <person name="Hou Y."/>
            <person name="Wang H."/>
            <person name="Ai P."/>
            <person name="Liu Z."/>
            <person name="Yi F."/>
            <person name="Sun M."/>
            <person name="An G."/>
            <person name="Cheng J."/>
            <person name="Zhang Y."/>
            <person name="Shi Q."/>
            <person name="Xie Y."/>
            <person name="Shi X."/>
            <person name="Chang Y."/>
            <person name="Huang F."/>
            <person name="Chen Y."/>
            <person name="Hong S."/>
            <person name="Mi L."/>
            <person name="Sun Q."/>
            <person name="Zhang L."/>
            <person name="Zhou B."/>
            <person name="Peng R."/>
            <person name="Zhang X."/>
            <person name="Liu F."/>
        </authorList>
    </citation>
    <scope>NUCLEOTIDE SEQUENCE [LARGE SCALE GENOMIC DNA]</scope>
    <source>
        <strain evidence="2">cv. PA1801</strain>
    </source>
</reference>
<evidence type="ECO:0000313" key="1">
    <source>
        <dbReference type="EMBL" id="KAA3483144.1"/>
    </source>
</evidence>
<protein>
    <submittedName>
        <fullName evidence="1">KRAB-A domain-containing protein 2-like</fullName>
    </submittedName>
</protein>
<evidence type="ECO:0000313" key="2">
    <source>
        <dbReference type="Proteomes" id="UP000325315"/>
    </source>
</evidence>
<dbReference type="OrthoDB" id="1430219at2759"/>
<accession>A0A5B6WPL4</accession>